<dbReference type="AlphaFoldDB" id="A0A515D677"/>
<sequence>MVEHLRKRFQELADQGDAIAKTKQTKHSSYAGNYEVVDPDMLLGWCVKVRNLLANACGRDSEHFKSFVEAEEPRPFEENPARLTRLRAVFLAAREDFEGGYLTSMRRLVEAEVFSSELDQARELLAAGYRVPAGVVSGVVLETALRNLCKTHGIETGKLEKMNADLVKAGEYNTLVQKRVTALAAIRNSAAHGNEGEFDQADVKSMIDEVERLVSGWLA</sequence>
<dbReference type="Proteomes" id="UP000316798">
    <property type="component" value="Chromosome"/>
</dbReference>
<dbReference type="RefSeq" id="WP_142817009.1">
    <property type="nucleotide sequence ID" value="NZ_CP035503.1"/>
</dbReference>
<reference evidence="1 2" key="1">
    <citation type="submission" date="2019-01" db="EMBL/GenBank/DDBJ databases">
        <title>Genomic insights into a novel species Rhodoferax sp.</title>
        <authorList>
            <person name="Jin L."/>
        </authorList>
    </citation>
    <scope>NUCLEOTIDE SEQUENCE [LARGE SCALE GENOMIC DNA]</scope>
    <source>
        <strain evidence="1 2">CHu59-6-5</strain>
    </source>
</reference>
<dbReference type="EMBL" id="CP035503">
    <property type="protein sequence ID" value="QDL35909.1"/>
    <property type="molecule type" value="Genomic_DNA"/>
</dbReference>
<evidence type="ECO:0000313" key="2">
    <source>
        <dbReference type="Proteomes" id="UP000316798"/>
    </source>
</evidence>
<dbReference type="KEGG" id="rhf:EUB48_00360"/>
<proteinExistence type="predicted"/>
<dbReference type="OrthoDB" id="1435962at2"/>
<keyword evidence="2" id="KW-1185">Reference proteome</keyword>
<evidence type="ECO:0000313" key="1">
    <source>
        <dbReference type="EMBL" id="QDL35909.1"/>
    </source>
</evidence>
<accession>A0A515D677</accession>
<organism evidence="1 2">
    <name type="scientific">Rhodoferax sediminis</name>
    <dbReference type="NCBI Taxonomy" id="2509614"/>
    <lineage>
        <taxon>Bacteria</taxon>
        <taxon>Pseudomonadati</taxon>
        <taxon>Pseudomonadota</taxon>
        <taxon>Betaproteobacteria</taxon>
        <taxon>Burkholderiales</taxon>
        <taxon>Comamonadaceae</taxon>
        <taxon>Rhodoferax</taxon>
    </lineage>
</organism>
<name>A0A515D677_9BURK</name>
<protein>
    <submittedName>
        <fullName evidence="1">DUF4145 domain-containing protein</fullName>
    </submittedName>
</protein>
<gene>
    <name evidence="1" type="ORF">EUB48_00360</name>
</gene>